<evidence type="ECO:0000313" key="1">
    <source>
        <dbReference type="Ensembl" id="ENSSPAP00000020204.1"/>
    </source>
</evidence>
<protein>
    <submittedName>
        <fullName evidence="1">Uncharacterized protein</fullName>
    </submittedName>
</protein>
<organism evidence="1">
    <name type="scientific">Stegastes partitus</name>
    <name type="common">bicolor damselfish</name>
    <dbReference type="NCBI Taxonomy" id="144197"/>
    <lineage>
        <taxon>Eukaryota</taxon>
        <taxon>Metazoa</taxon>
        <taxon>Chordata</taxon>
        <taxon>Craniata</taxon>
        <taxon>Vertebrata</taxon>
        <taxon>Euteleostomi</taxon>
        <taxon>Actinopterygii</taxon>
        <taxon>Neopterygii</taxon>
        <taxon>Teleostei</taxon>
        <taxon>Neoteleostei</taxon>
        <taxon>Acanthomorphata</taxon>
        <taxon>Ovalentaria</taxon>
        <taxon>Pomacentridae</taxon>
        <taxon>Stegastes</taxon>
    </lineage>
</organism>
<dbReference type="GeneTree" id="ENSGT01140000284484"/>
<accession>A0A3B5AQZ5</accession>
<dbReference type="AlphaFoldDB" id="A0A3B5AQZ5"/>
<name>A0A3B5AQZ5_9TELE</name>
<proteinExistence type="predicted"/>
<reference evidence="1" key="1">
    <citation type="submission" date="2023-09" db="UniProtKB">
        <authorList>
            <consortium name="Ensembl"/>
        </authorList>
    </citation>
    <scope>IDENTIFICATION</scope>
</reference>
<dbReference type="Ensembl" id="ENSSPAT00000020517.1">
    <property type="protein sequence ID" value="ENSSPAP00000020204.1"/>
    <property type="gene ID" value="ENSSPAG00000015247.1"/>
</dbReference>
<sequence length="141" mass="15736">MKKKKLQAEFLKESVKEIFVGIRVLCFWFSTGRRRLCSCSRAAGRHCLCSCSRVGRRRLCSCSRVGQRRFCSCSPAGRRRLCSCSRAGQCHLSCSCHPFPPIFTLFHTVRHYHCSKLTLCPPHNLCSVLSAGVSGSGATSF</sequence>